<accession>A0ABR2U9M1</accession>
<proteinExistence type="predicted"/>
<comment type="caution">
    <text evidence="1">The sequence shown here is derived from an EMBL/GenBank/DDBJ whole genome shotgun (WGS) entry which is preliminary data.</text>
</comment>
<dbReference type="Proteomes" id="UP001396334">
    <property type="component" value="Unassembled WGS sequence"/>
</dbReference>
<name>A0ABR2U9M1_9ROSI</name>
<keyword evidence="2" id="KW-1185">Reference proteome</keyword>
<reference evidence="1 2" key="1">
    <citation type="journal article" date="2024" name="G3 (Bethesda)">
        <title>Genome assembly of Hibiscus sabdariffa L. provides insights into metabolisms of medicinal natural products.</title>
        <authorList>
            <person name="Kim T."/>
        </authorList>
    </citation>
    <scope>NUCLEOTIDE SEQUENCE [LARGE SCALE GENOMIC DNA]</scope>
    <source>
        <strain evidence="1">TK-2024</strain>
        <tissue evidence="1">Old leaves</tissue>
    </source>
</reference>
<organism evidence="1 2">
    <name type="scientific">Hibiscus sabdariffa</name>
    <name type="common">roselle</name>
    <dbReference type="NCBI Taxonomy" id="183260"/>
    <lineage>
        <taxon>Eukaryota</taxon>
        <taxon>Viridiplantae</taxon>
        <taxon>Streptophyta</taxon>
        <taxon>Embryophyta</taxon>
        <taxon>Tracheophyta</taxon>
        <taxon>Spermatophyta</taxon>
        <taxon>Magnoliopsida</taxon>
        <taxon>eudicotyledons</taxon>
        <taxon>Gunneridae</taxon>
        <taxon>Pentapetalae</taxon>
        <taxon>rosids</taxon>
        <taxon>malvids</taxon>
        <taxon>Malvales</taxon>
        <taxon>Malvaceae</taxon>
        <taxon>Malvoideae</taxon>
        <taxon>Hibiscus</taxon>
    </lineage>
</organism>
<sequence>MTNAKLWRDAVTDTKSNVDRLVTGHATVFTPSHSPAPIGALQQENIALTHEEMPLPRGLCPGDGTPAPSSHVLIIGSSFSENIVSPTVLDEGQNSLSNGLLSLVSHSSLVLSANNISPNAMSQLPHRLLEDDEE</sequence>
<evidence type="ECO:0000313" key="1">
    <source>
        <dbReference type="EMBL" id="KAK9046147.1"/>
    </source>
</evidence>
<protein>
    <submittedName>
        <fullName evidence="1">Uncharacterized protein</fullName>
    </submittedName>
</protein>
<evidence type="ECO:0000313" key="2">
    <source>
        <dbReference type="Proteomes" id="UP001396334"/>
    </source>
</evidence>
<gene>
    <name evidence="1" type="ORF">V6N11_052047</name>
</gene>
<dbReference type="EMBL" id="JBBPBN010000001">
    <property type="protein sequence ID" value="KAK9046147.1"/>
    <property type="molecule type" value="Genomic_DNA"/>
</dbReference>